<keyword evidence="2" id="KW-1185">Reference proteome</keyword>
<evidence type="ECO:0000313" key="1">
    <source>
        <dbReference type="EMBL" id="CAG8662368.1"/>
    </source>
</evidence>
<comment type="caution">
    <text evidence="1">The sequence shown here is derived from an EMBL/GenBank/DDBJ whole genome shotgun (WGS) entry which is preliminary data.</text>
</comment>
<organism evidence="1 2">
    <name type="scientific">Gigaspora margarita</name>
    <dbReference type="NCBI Taxonomy" id="4874"/>
    <lineage>
        <taxon>Eukaryota</taxon>
        <taxon>Fungi</taxon>
        <taxon>Fungi incertae sedis</taxon>
        <taxon>Mucoromycota</taxon>
        <taxon>Glomeromycotina</taxon>
        <taxon>Glomeromycetes</taxon>
        <taxon>Diversisporales</taxon>
        <taxon>Gigasporaceae</taxon>
        <taxon>Gigaspora</taxon>
    </lineage>
</organism>
<gene>
    <name evidence="1" type="ORF">GMARGA_LOCUS9953</name>
</gene>
<evidence type="ECO:0000313" key="2">
    <source>
        <dbReference type="Proteomes" id="UP000789901"/>
    </source>
</evidence>
<name>A0ABN7URX6_GIGMA</name>
<reference evidence="1 2" key="1">
    <citation type="submission" date="2021-06" db="EMBL/GenBank/DDBJ databases">
        <authorList>
            <person name="Kallberg Y."/>
            <person name="Tangrot J."/>
            <person name="Rosling A."/>
        </authorList>
    </citation>
    <scope>NUCLEOTIDE SEQUENCE [LARGE SCALE GENOMIC DNA]</scope>
    <source>
        <strain evidence="1 2">120-4 pot B 10/14</strain>
    </source>
</reference>
<sequence>MSLLAEMPLLAEMSLLAEMPLLAKCHFVHFLKLKETDEKLEDYCNNIIIISIVRM</sequence>
<protein>
    <submittedName>
        <fullName evidence="1">3524_t:CDS:1</fullName>
    </submittedName>
</protein>
<accession>A0ABN7URX6</accession>
<dbReference type="Proteomes" id="UP000789901">
    <property type="component" value="Unassembled WGS sequence"/>
</dbReference>
<dbReference type="EMBL" id="CAJVQB010005456">
    <property type="protein sequence ID" value="CAG8662368.1"/>
    <property type="molecule type" value="Genomic_DNA"/>
</dbReference>
<proteinExistence type="predicted"/>